<evidence type="ECO:0000256" key="2">
    <source>
        <dbReference type="ARBA" id="ARBA00022527"/>
    </source>
</evidence>
<dbReference type="RefSeq" id="WP_123302480.1">
    <property type="nucleotide sequence ID" value="NZ_RKHK01000001.1"/>
</dbReference>
<keyword evidence="4" id="KW-0547">Nucleotide-binding</keyword>
<feature type="compositionally biased region" description="Basic residues" evidence="7">
    <location>
        <begin position="270"/>
        <end position="280"/>
    </location>
</feature>
<dbReference type="InterPro" id="IPR008266">
    <property type="entry name" value="Tyr_kinase_AS"/>
</dbReference>
<dbReference type="OrthoDB" id="5137722at2"/>
<dbReference type="PANTHER" id="PTHR43289:SF6">
    <property type="entry name" value="SERINE_THREONINE-PROTEIN KINASE NEKL-3"/>
    <property type="match status" value="1"/>
</dbReference>
<gene>
    <name evidence="10" type="ORF">EDD31_0148</name>
</gene>
<evidence type="ECO:0000256" key="7">
    <source>
        <dbReference type="SAM" id="MobiDB-lite"/>
    </source>
</evidence>
<name>A0A3N2B990_9MICO</name>
<dbReference type="SMART" id="SM00220">
    <property type="entry name" value="S_TKc"/>
    <property type="match status" value="1"/>
</dbReference>
<keyword evidence="8" id="KW-0812">Transmembrane</keyword>
<dbReference type="Proteomes" id="UP000280668">
    <property type="component" value="Unassembled WGS sequence"/>
</dbReference>
<dbReference type="InterPro" id="IPR000719">
    <property type="entry name" value="Prot_kinase_dom"/>
</dbReference>
<dbReference type="PANTHER" id="PTHR43289">
    <property type="entry name" value="MITOGEN-ACTIVATED PROTEIN KINASE KINASE KINASE 20-RELATED"/>
    <property type="match status" value="1"/>
</dbReference>
<keyword evidence="2" id="KW-0723">Serine/threonine-protein kinase</keyword>
<dbReference type="EC" id="2.7.11.1" evidence="1"/>
<evidence type="ECO:0000256" key="8">
    <source>
        <dbReference type="SAM" id="Phobius"/>
    </source>
</evidence>
<evidence type="ECO:0000256" key="4">
    <source>
        <dbReference type="ARBA" id="ARBA00022741"/>
    </source>
</evidence>
<comment type="caution">
    <text evidence="10">The sequence shown here is derived from an EMBL/GenBank/DDBJ whole genome shotgun (WGS) entry which is preliminary data.</text>
</comment>
<feature type="transmembrane region" description="Helical" evidence="8">
    <location>
        <begin position="282"/>
        <end position="303"/>
    </location>
</feature>
<proteinExistence type="predicted"/>
<feature type="domain" description="Protein kinase" evidence="9">
    <location>
        <begin position="23"/>
        <end position="335"/>
    </location>
</feature>
<dbReference type="Pfam" id="PF00069">
    <property type="entry name" value="Pkinase"/>
    <property type="match status" value="1"/>
</dbReference>
<evidence type="ECO:0000256" key="3">
    <source>
        <dbReference type="ARBA" id="ARBA00022679"/>
    </source>
</evidence>
<sequence length="471" mass="47804">MGKRKAGRRADSEIAARPAVPGYELGAPVGFGASGAVWSARGADGRPLVVSLAGIEDGRPGEARLRRLARLRSISHPNLPQIVEVVPLSAPSGRCAVVAEEVTGPSLATVCAARAPLTTAEAGTLLDGVGSALGRLHELGVIHGDVAPSNVVIAEGGRPVLVDLVGDVTAEKGTPGYVAPERRAGGPASAAADVWALATLVAGASADDLVTDIMAAGRAALPEDRPSARKLVAAGTRLGKVPIEIPHEGALAEARLRAPAATTHLAGNSRPRRRHRRGRRRAALLSGAGVLTVVLGAGAATLASEVGSTVSEEAPQASEPRTSEEPGTAVLRPGTDLAAVFRDLIAERDAALSALDAAALTSLTVPGSEPAAADAALLAELSESGLQPEGLRTDVIEIRDPQRSNGSARAEVVTAQQDYTLAGAGHRHTVPAQSERCAVLTLERTPADGMAGAADGGEQLTWRLAAVGSCE</sequence>
<protein>
    <recommendedName>
        <fullName evidence="1">non-specific serine/threonine protein kinase</fullName>
        <ecNumber evidence="1">2.7.11.1</ecNumber>
    </recommendedName>
</protein>
<evidence type="ECO:0000313" key="10">
    <source>
        <dbReference type="EMBL" id="ROR71810.1"/>
    </source>
</evidence>
<keyword evidence="8" id="KW-1133">Transmembrane helix</keyword>
<dbReference type="GO" id="GO:0004674">
    <property type="term" value="F:protein serine/threonine kinase activity"/>
    <property type="evidence" value="ECO:0007669"/>
    <property type="project" value="UniProtKB-KW"/>
</dbReference>
<feature type="region of interest" description="Disordered" evidence="7">
    <location>
        <begin position="305"/>
        <end position="330"/>
    </location>
</feature>
<dbReference type="InterPro" id="IPR011009">
    <property type="entry name" value="Kinase-like_dom_sf"/>
</dbReference>
<keyword evidence="8" id="KW-0472">Membrane</keyword>
<dbReference type="PROSITE" id="PS00109">
    <property type="entry name" value="PROTEIN_KINASE_TYR"/>
    <property type="match status" value="1"/>
</dbReference>
<evidence type="ECO:0000259" key="9">
    <source>
        <dbReference type="PROSITE" id="PS50011"/>
    </source>
</evidence>
<organism evidence="10 11">
    <name type="scientific">Bogoriella caseilytica</name>
    <dbReference type="NCBI Taxonomy" id="56055"/>
    <lineage>
        <taxon>Bacteria</taxon>
        <taxon>Bacillati</taxon>
        <taxon>Actinomycetota</taxon>
        <taxon>Actinomycetes</taxon>
        <taxon>Micrococcales</taxon>
        <taxon>Bogoriellaceae</taxon>
        <taxon>Bogoriella</taxon>
    </lineage>
</organism>
<feature type="region of interest" description="Disordered" evidence="7">
    <location>
        <begin position="259"/>
        <end position="280"/>
    </location>
</feature>
<accession>A0A3N2B990</accession>
<keyword evidence="6" id="KW-0067">ATP-binding</keyword>
<dbReference type="SUPFAM" id="SSF56112">
    <property type="entry name" value="Protein kinase-like (PK-like)"/>
    <property type="match status" value="1"/>
</dbReference>
<dbReference type="GO" id="GO:0005524">
    <property type="term" value="F:ATP binding"/>
    <property type="evidence" value="ECO:0007669"/>
    <property type="project" value="UniProtKB-KW"/>
</dbReference>
<evidence type="ECO:0000256" key="1">
    <source>
        <dbReference type="ARBA" id="ARBA00012513"/>
    </source>
</evidence>
<keyword evidence="5 10" id="KW-0418">Kinase</keyword>
<dbReference type="EMBL" id="RKHK01000001">
    <property type="protein sequence ID" value="ROR71810.1"/>
    <property type="molecule type" value="Genomic_DNA"/>
</dbReference>
<dbReference type="Gene3D" id="1.10.510.10">
    <property type="entry name" value="Transferase(Phosphotransferase) domain 1"/>
    <property type="match status" value="1"/>
</dbReference>
<dbReference type="PROSITE" id="PS50011">
    <property type="entry name" value="PROTEIN_KINASE_DOM"/>
    <property type="match status" value="1"/>
</dbReference>
<evidence type="ECO:0000256" key="5">
    <source>
        <dbReference type="ARBA" id="ARBA00022777"/>
    </source>
</evidence>
<reference evidence="10 11" key="1">
    <citation type="submission" date="2018-11" db="EMBL/GenBank/DDBJ databases">
        <title>Sequencing the genomes of 1000 actinobacteria strains.</title>
        <authorList>
            <person name="Klenk H.-P."/>
        </authorList>
    </citation>
    <scope>NUCLEOTIDE SEQUENCE [LARGE SCALE GENOMIC DNA]</scope>
    <source>
        <strain evidence="10 11">DSM 11294</strain>
    </source>
</reference>
<evidence type="ECO:0000256" key="6">
    <source>
        <dbReference type="ARBA" id="ARBA00022840"/>
    </source>
</evidence>
<keyword evidence="11" id="KW-1185">Reference proteome</keyword>
<dbReference type="AlphaFoldDB" id="A0A3N2B990"/>
<keyword evidence="3" id="KW-0808">Transferase</keyword>
<evidence type="ECO:0000313" key="11">
    <source>
        <dbReference type="Proteomes" id="UP000280668"/>
    </source>
</evidence>